<evidence type="ECO:0000256" key="1">
    <source>
        <dbReference type="SAM" id="Coils"/>
    </source>
</evidence>
<evidence type="ECO:0000313" key="3">
    <source>
        <dbReference type="Proteomes" id="UP000689195"/>
    </source>
</evidence>
<dbReference type="AlphaFoldDB" id="A0A8S1UKT3"/>
<accession>A0A8S1UKT3</accession>
<organism evidence="2 3">
    <name type="scientific">Paramecium pentaurelia</name>
    <dbReference type="NCBI Taxonomy" id="43138"/>
    <lineage>
        <taxon>Eukaryota</taxon>
        <taxon>Sar</taxon>
        <taxon>Alveolata</taxon>
        <taxon>Ciliophora</taxon>
        <taxon>Intramacronucleata</taxon>
        <taxon>Oligohymenophorea</taxon>
        <taxon>Peniculida</taxon>
        <taxon>Parameciidae</taxon>
        <taxon>Paramecium</taxon>
    </lineage>
</organism>
<feature type="coiled-coil region" evidence="1">
    <location>
        <begin position="162"/>
        <end position="189"/>
    </location>
</feature>
<keyword evidence="3" id="KW-1185">Reference proteome</keyword>
<comment type="caution">
    <text evidence="2">The sequence shown here is derived from an EMBL/GenBank/DDBJ whole genome shotgun (WGS) entry which is preliminary data.</text>
</comment>
<name>A0A8S1UKT3_9CILI</name>
<sequence>MFDISSLIQNGIQNEEEDKQVYQKKFGNYKARYKEDAESDVELQKEMEKIKQLLYQYNLIGLQCLSEKNQNQTGNNLEKKCQKIEQQCIKGLARIYQYTQGFYQDRNENYDREGGVQKKKKGEEKGINQEIIIRIRYIQFEEKTIYKNNVDEHCVEGGMDEIYEENLRLEEIEEKLKNFQKLNKTQENI</sequence>
<reference evidence="2" key="1">
    <citation type="submission" date="2021-01" db="EMBL/GenBank/DDBJ databases">
        <authorList>
            <consortium name="Genoscope - CEA"/>
            <person name="William W."/>
        </authorList>
    </citation>
    <scope>NUCLEOTIDE SEQUENCE</scope>
</reference>
<keyword evidence="1" id="KW-0175">Coiled coil</keyword>
<evidence type="ECO:0000313" key="2">
    <source>
        <dbReference type="EMBL" id="CAD8165470.1"/>
    </source>
</evidence>
<proteinExistence type="predicted"/>
<dbReference type="Proteomes" id="UP000689195">
    <property type="component" value="Unassembled WGS sequence"/>
</dbReference>
<protein>
    <submittedName>
        <fullName evidence="2">Uncharacterized protein</fullName>
    </submittedName>
</protein>
<gene>
    <name evidence="2" type="ORF">PPENT_87.1.T0420229</name>
</gene>
<dbReference type="EMBL" id="CAJJDO010000042">
    <property type="protein sequence ID" value="CAD8165470.1"/>
    <property type="molecule type" value="Genomic_DNA"/>
</dbReference>